<dbReference type="EMBL" id="CM039173">
    <property type="protein sequence ID" value="KAH9767028.1"/>
    <property type="molecule type" value="Genomic_DNA"/>
</dbReference>
<sequence length="575" mass="62389">MTSIMWPSLVIGINFVVLIISQLCLAASLSTVANATSTCSNETDKIALLAFKDFITEDPLGILSSWNDSVHLCEWQGVKRSSRDWRDVELNLRSQKLAATSKLTYLSLFSNNLHGIIPPSLGNLSFLTLLSLGTNNLEGDIPDSIDSFTNLSTKLRILDAGGNQFAGDIPAGIPKYFNLIQLGLDRNCLAGNIPESLENLTSLQILNLSCNHLGGSIPKPSGLFSTLSSIDFAHNNFNGSLPLEVGSLSNTQELDFSEHMLSDEIPITLGNRSKFEHLLLGGNMFQGRIPPFFGSFKGTIDLNLSHNNLSGTIPKELETLPFLENLNLSFNNFEGQLPSMSVFTNTSVISIVGNGKLCGGVPELRLLSCAIESSKKQIHHLGSSMDSGGNDFKALAFEFMPNGSLESWLHPNEATRRLDLAEGLKIAVDIVAAFGLSSSPLRNTNCSLFLPTNVTNPMKGQSNSAAVWGSIGYVPPGKRPTDEMFADCLSLHNFCEMALPESVMELVYSRLLQGVDKDAEDEPCMKAKIRGCLTSLGRIGIASLTETPNERMGVREMVMEMTVIKEVLLGVRING</sequence>
<reference evidence="2" key="1">
    <citation type="journal article" date="2023" name="Hortic. Res.">
        <title>A chromosome-level phased genome enabling allele-level studies in sweet orange: a case study on citrus Huanglongbing tolerance.</title>
        <authorList>
            <person name="Wu B."/>
            <person name="Yu Q."/>
            <person name="Deng Z."/>
            <person name="Duan Y."/>
            <person name="Luo F."/>
            <person name="Gmitter F. Jr."/>
        </authorList>
    </citation>
    <scope>NUCLEOTIDE SEQUENCE [LARGE SCALE GENOMIC DNA]</scope>
    <source>
        <strain evidence="2">cv. Valencia</strain>
    </source>
</reference>
<protein>
    <submittedName>
        <fullName evidence="1">Uncharacterized protein</fullName>
    </submittedName>
</protein>
<keyword evidence="2" id="KW-1185">Reference proteome</keyword>
<name>A0ACB8L0R1_CITSI</name>
<organism evidence="1 2">
    <name type="scientific">Citrus sinensis</name>
    <name type="common">Sweet orange</name>
    <name type="synonym">Citrus aurantium var. sinensis</name>
    <dbReference type="NCBI Taxonomy" id="2711"/>
    <lineage>
        <taxon>Eukaryota</taxon>
        <taxon>Viridiplantae</taxon>
        <taxon>Streptophyta</taxon>
        <taxon>Embryophyta</taxon>
        <taxon>Tracheophyta</taxon>
        <taxon>Spermatophyta</taxon>
        <taxon>Magnoliopsida</taxon>
        <taxon>eudicotyledons</taxon>
        <taxon>Gunneridae</taxon>
        <taxon>Pentapetalae</taxon>
        <taxon>rosids</taxon>
        <taxon>malvids</taxon>
        <taxon>Sapindales</taxon>
        <taxon>Rutaceae</taxon>
        <taxon>Aurantioideae</taxon>
        <taxon>Citrus</taxon>
    </lineage>
</organism>
<dbReference type="Proteomes" id="UP000829398">
    <property type="component" value="Chromosome 4"/>
</dbReference>
<gene>
    <name evidence="1" type="ORF">KPL71_011136</name>
</gene>
<proteinExistence type="predicted"/>
<evidence type="ECO:0000313" key="2">
    <source>
        <dbReference type="Proteomes" id="UP000829398"/>
    </source>
</evidence>
<comment type="caution">
    <text evidence="1">The sequence shown here is derived from an EMBL/GenBank/DDBJ whole genome shotgun (WGS) entry which is preliminary data.</text>
</comment>
<evidence type="ECO:0000313" key="1">
    <source>
        <dbReference type="EMBL" id="KAH9767028.1"/>
    </source>
</evidence>
<accession>A0ACB8L0R1</accession>